<evidence type="ECO:0000256" key="2">
    <source>
        <dbReference type="ARBA" id="ARBA00007353"/>
    </source>
</evidence>
<keyword evidence="4" id="KW-0479">Metal-binding</keyword>
<dbReference type="SUPFAM" id="SSF64438">
    <property type="entry name" value="CNF1/YfiH-like putative cysteine hydrolases"/>
    <property type="match status" value="1"/>
</dbReference>
<reference evidence="12" key="1">
    <citation type="journal article" date="2019" name="Int. J. Syst. Evol. Microbiol.">
        <title>The Global Catalogue of Microorganisms (GCM) 10K type strain sequencing project: providing services to taxonomists for standard genome sequencing and annotation.</title>
        <authorList>
            <consortium name="The Broad Institute Genomics Platform"/>
            <consortium name="The Broad Institute Genome Sequencing Center for Infectious Disease"/>
            <person name="Wu L."/>
            <person name="Ma J."/>
        </authorList>
    </citation>
    <scope>NUCLEOTIDE SEQUENCE [LARGE SCALE GENOMIC DNA]</scope>
    <source>
        <strain evidence="12">CGMCC 1.19062</strain>
    </source>
</reference>
<dbReference type="PANTHER" id="PTHR30616">
    <property type="entry name" value="UNCHARACTERIZED PROTEIN YFIH"/>
    <property type="match status" value="1"/>
</dbReference>
<protein>
    <recommendedName>
        <fullName evidence="10">Purine nucleoside phosphorylase</fullName>
    </recommendedName>
</protein>
<dbReference type="InterPro" id="IPR011324">
    <property type="entry name" value="Cytotoxic_necrot_fac-like_cat"/>
</dbReference>
<dbReference type="Proteomes" id="UP001597295">
    <property type="component" value="Unassembled WGS sequence"/>
</dbReference>
<keyword evidence="5" id="KW-0378">Hydrolase</keyword>
<dbReference type="InterPro" id="IPR003730">
    <property type="entry name" value="Cu_polyphenol_OxRdtase"/>
</dbReference>
<gene>
    <name evidence="11" type="primary">pgeF</name>
    <name evidence="11" type="ORF">ACFSM5_17970</name>
</gene>
<comment type="caution">
    <text evidence="11">The sequence shown here is derived from an EMBL/GenBank/DDBJ whole genome shotgun (WGS) entry which is preliminary data.</text>
</comment>
<evidence type="ECO:0000313" key="11">
    <source>
        <dbReference type="EMBL" id="MFD2264798.1"/>
    </source>
</evidence>
<evidence type="ECO:0000256" key="7">
    <source>
        <dbReference type="ARBA" id="ARBA00047989"/>
    </source>
</evidence>
<comment type="catalytic activity">
    <reaction evidence="7">
        <text>adenosine + H2O + H(+) = inosine + NH4(+)</text>
        <dbReference type="Rhea" id="RHEA:24408"/>
        <dbReference type="ChEBI" id="CHEBI:15377"/>
        <dbReference type="ChEBI" id="CHEBI:15378"/>
        <dbReference type="ChEBI" id="CHEBI:16335"/>
        <dbReference type="ChEBI" id="CHEBI:17596"/>
        <dbReference type="ChEBI" id="CHEBI:28938"/>
        <dbReference type="EC" id="3.5.4.4"/>
    </reaction>
    <physiologicalReaction direction="left-to-right" evidence="7">
        <dbReference type="Rhea" id="RHEA:24409"/>
    </physiologicalReaction>
</comment>
<accession>A0ABW5DVR0</accession>
<evidence type="ECO:0000256" key="10">
    <source>
        <dbReference type="RuleBase" id="RU361274"/>
    </source>
</evidence>
<dbReference type="Gene3D" id="3.60.140.10">
    <property type="entry name" value="CNF1/YfiH-like putative cysteine hydrolases"/>
    <property type="match status" value="1"/>
</dbReference>
<dbReference type="InterPro" id="IPR038371">
    <property type="entry name" value="Cu_polyphenol_OxRdtase_sf"/>
</dbReference>
<evidence type="ECO:0000256" key="1">
    <source>
        <dbReference type="ARBA" id="ARBA00000553"/>
    </source>
</evidence>
<evidence type="ECO:0000256" key="9">
    <source>
        <dbReference type="ARBA" id="ARBA00049893"/>
    </source>
</evidence>
<dbReference type="PANTHER" id="PTHR30616:SF2">
    <property type="entry name" value="PURINE NUCLEOSIDE PHOSPHORYLASE LACC1"/>
    <property type="match status" value="1"/>
</dbReference>
<evidence type="ECO:0000313" key="12">
    <source>
        <dbReference type="Proteomes" id="UP001597295"/>
    </source>
</evidence>
<dbReference type="Pfam" id="PF02578">
    <property type="entry name" value="Cu-oxidase_4"/>
    <property type="match status" value="1"/>
</dbReference>
<comment type="catalytic activity">
    <reaction evidence="8">
        <text>adenosine + phosphate = alpha-D-ribose 1-phosphate + adenine</text>
        <dbReference type="Rhea" id="RHEA:27642"/>
        <dbReference type="ChEBI" id="CHEBI:16335"/>
        <dbReference type="ChEBI" id="CHEBI:16708"/>
        <dbReference type="ChEBI" id="CHEBI:43474"/>
        <dbReference type="ChEBI" id="CHEBI:57720"/>
        <dbReference type="EC" id="2.4.2.1"/>
    </reaction>
    <physiologicalReaction direction="left-to-right" evidence="8">
        <dbReference type="Rhea" id="RHEA:27643"/>
    </physiologicalReaction>
</comment>
<evidence type="ECO:0000256" key="5">
    <source>
        <dbReference type="ARBA" id="ARBA00022801"/>
    </source>
</evidence>
<sequence length="255" mass="26875">MSLSPLTSPQLAGLPHGFFTRKGGISKGIYDSLNCGLGSDDNPIAVGENRSRVAKYLGADQLLTVHQIHSPDVVTVTEPWTRENTPKADGLVTKVPGIALGVLAADCAPLLFADKDAGVIGAAHAGWRGAFGGVAARTVEAMVALGAKRGSIRCAIGPCIGPASYEVSLDFMNTFVEADEGNVEFFIPAERDGHAMFDLPGYLLKQIGKLRIGGVEWVEADTLPDDARFFSYRRVTLAGGGDYGRQISAICLPTA</sequence>
<comment type="catalytic activity">
    <reaction evidence="9">
        <text>S-methyl-5'-thioadenosine + phosphate = 5-(methylsulfanyl)-alpha-D-ribose 1-phosphate + adenine</text>
        <dbReference type="Rhea" id="RHEA:11852"/>
        <dbReference type="ChEBI" id="CHEBI:16708"/>
        <dbReference type="ChEBI" id="CHEBI:17509"/>
        <dbReference type="ChEBI" id="CHEBI:43474"/>
        <dbReference type="ChEBI" id="CHEBI:58533"/>
        <dbReference type="EC" id="2.4.2.28"/>
    </reaction>
    <physiologicalReaction direction="left-to-right" evidence="9">
        <dbReference type="Rhea" id="RHEA:11853"/>
    </physiologicalReaction>
</comment>
<proteinExistence type="inferred from homology"/>
<dbReference type="NCBIfam" id="TIGR00726">
    <property type="entry name" value="peptidoglycan editing factor PgeF"/>
    <property type="match status" value="1"/>
</dbReference>
<keyword evidence="3" id="KW-0808">Transferase</keyword>
<evidence type="ECO:0000256" key="6">
    <source>
        <dbReference type="ARBA" id="ARBA00022833"/>
    </source>
</evidence>
<keyword evidence="6" id="KW-0862">Zinc</keyword>
<dbReference type="EMBL" id="JBHUIP010000014">
    <property type="protein sequence ID" value="MFD2264798.1"/>
    <property type="molecule type" value="Genomic_DNA"/>
</dbReference>
<keyword evidence="12" id="KW-1185">Reference proteome</keyword>
<evidence type="ECO:0000256" key="3">
    <source>
        <dbReference type="ARBA" id="ARBA00022679"/>
    </source>
</evidence>
<name>A0ABW5DVR0_9PROT</name>
<evidence type="ECO:0000256" key="4">
    <source>
        <dbReference type="ARBA" id="ARBA00022723"/>
    </source>
</evidence>
<evidence type="ECO:0000256" key="8">
    <source>
        <dbReference type="ARBA" id="ARBA00048968"/>
    </source>
</evidence>
<comment type="catalytic activity">
    <reaction evidence="1">
        <text>inosine + phosphate = alpha-D-ribose 1-phosphate + hypoxanthine</text>
        <dbReference type="Rhea" id="RHEA:27646"/>
        <dbReference type="ChEBI" id="CHEBI:17368"/>
        <dbReference type="ChEBI" id="CHEBI:17596"/>
        <dbReference type="ChEBI" id="CHEBI:43474"/>
        <dbReference type="ChEBI" id="CHEBI:57720"/>
        <dbReference type="EC" id="2.4.2.1"/>
    </reaction>
    <physiologicalReaction direction="left-to-right" evidence="1">
        <dbReference type="Rhea" id="RHEA:27647"/>
    </physiologicalReaction>
</comment>
<organism evidence="11 12">
    <name type="scientific">Lacibacterium aquatile</name>
    <dbReference type="NCBI Taxonomy" id="1168082"/>
    <lineage>
        <taxon>Bacteria</taxon>
        <taxon>Pseudomonadati</taxon>
        <taxon>Pseudomonadota</taxon>
        <taxon>Alphaproteobacteria</taxon>
        <taxon>Rhodospirillales</taxon>
        <taxon>Rhodospirillaceae</taxon>
    </lineage>
</organism>
<dbReference type="CDD" id="cd16833">
    <property type="entry name" value="YfiH"/>
    <property type="match status" value="1"/>
</dbReference>
<dbReference type="RefSeq" id="WP_379877928.1">
    <property type="nucleotide sequence ID" value="NZ_JBHUIP010000014.1"/>
</dbReference>
<comment type="similarity">
    <text evidence="2 10">Belongs to the purine nucleoside phosphorylase YfiH/LACC1 family.</text>
</comment>